<dbReference type="VEuPathDB" id="FungiDB:AeMF1_004826"/>
<sequence>MAISSRDKMTEPPPPTSQASSLTVPLLEASQIHQPPSSSVPFMEHELSQLSARRPTKHWRILLSMVALAGATAGVLVGTGVFTKSVAPADFEAMSPSRDSACPVVAPSQRVVEYWPSSQRSCSSAIAGVTHVVLEYVEVSDKVNFDMENTLAKCLVAMRQKCVYVMGALASDKTDLTATNPPNKAVRWLDRYPLDGFVILSSSTSSSSLSSLHSAVHTISSAVKAKSSSLLVALDVDGAQFETFPTDVVEDVDWVNVRLYNAKTSKSSAIYDDAAQAGGLFAQWQGLMPLSKLCVGICVDCRSDGLSIDTLTSWTQFAHSAGGVTIDSSSGNSAASTSNWNDVIQAVLPAPSNATTAPTTPQSTLKTNLTTRTTAKPSSKCGNKPRLVEFWGSEVDGCESVPDGVTHVILSFALVQGGVVLPSFQGSDAAVKTCVTKLHSKCIAVMGSIGGDTNRDEMALITDASAFASSALSLVEKFGLDGVDIDDEARGSSFVPARVVAYMKALSSVFKPKNLLVSFDSYMYEADTTKCSSNRCFPTGVEQYVDWINVMAYNVSPDANAASAMYVAATLSNDIFSAWTKLATASKIVLGVCTTSSNPLASGCSYGPGPSNDVVAQWAAWSKSAGGMMVWSGSKDSLMEFALTKYILSQTS</sequence>
<dbReference type="PANTHER" id="PTHR11177:SF317">
    <property type="entry name" value="CHITINASE 12-RELATED"/>
    <property type="match status" value="1"/>
</dbReference>
<name>A0A6G0XSE7_9STRA</name>
<dbReference type="GO" id="GO:0006032">
    <property type="term" value="P:chitin catabolic process"/>
    <property type="evidence" value="ECO:0007669"/>
    <property type="project" value="TreeGrafter"/>
</dbReference>
<evidence type="ECO:0000256" key="3">
    <source>
        <dbReference type="RuleBase" id="RU000489"/>
    </source>
</evidence>
<reference evidence="7 8" key="1">
    <citation type="submission" date="2019-07" db="EMBL/GenBank/DDBJ databases">
        <title>Genomics analysis of Aphanomyces spp. identifies a new class of oomycete effector associated with host adaptation.</title>
        <authorList>
            <person name="Gaulin E."/>
        </authorList>
    </citation>
    <scope>NUCLEOTIDE SEQUENCE [LARGE SCALE GENOMIC DNA]</scope>
    <source>
        <strain evidence="7 8">ATCC 201684</strain>
    </source>
</reference>
<keyword evidence="2 3" id="KW-0326">Glycosidase</keyword>
<dbReference type="Pfam" id="PF00704">
    <property type="entry name" value="Glyco_hydro_18"/>
    <property type="match status" value="1"/>
</dbReference>
<keyword evidence="5" id="KW-0812">Transmembrane</keyword>
<feature type="transmembrane region" description="Helical" evidence="5">
    <location>
        <begin position="61"/>
        <end position="82"/>
    </location>
</feature>
<keyword evidence="1 3" id="KW-0378">Hydrolase</keyword>
<keyword evidence="5" id="KW-1133">Transmembrane helix</keyword>
<gene>
    <name evidence="7" type="ORF">Ae201684_001689</name>
</gene>
<organism evidence="7 8">
    <name type="scientific">Aphanomyces euteiches</name>
    <dbReference type="NCBI Taxonomy" id="100861"/>
    <lineage>
        <taxon>Eukaryota</taxon>
        <taxon>Sar</taxon>
        <taxon>Stramenopiles</taxon>
        <taxon>Oomycota</taxon>
        <taxon>Saprolegniomycetes</taxon>
        <taxon>Saprolegniales</taxon>
        <taxon>Verrucalvaceae</taxon>
        <taxon>Aphanomyces</taxon>
    </lineage>
</organism>
<dbReference type="PROSITE" id="PS01095">
    <property type="entry name" value="GH18_1"/>
    <property type="match status" value="1"/>
</dbReference>
<proteinExistence type="predicted"/>
<dbReference type="InterPro" id="IPR001223">
    <property type="entry name" value="Glyco_hydro18_cat"/>
</dbReference>
<dbReference type="PANTHER" id="PTHR11177">
    <property type="entry name" value="CHITINASE"/>
    <property type="match status" value="1"/>
</dbReference>
<keyword evidence="8" id="KW-1185">Reference proteome</keyword>
<dbReference type="GO" id="GO:0005576">
    <property type="term" value="C:extracellular region"/>
    <property type="evidence" value="ECO:0007669"/>
    <property type="project" value="TreeGrafter"/>
</dbReference>
<dbReference type="InterPro" id="IPR011583">
    <property type="entry name" value="Chitinase_II/V-like_cat"/>
</dbReference>
<dbReference type="SMART" id="SM00636">
    <property type="entry name" value="Glyco_18"/>
    <property type="match status" value="1"/>
</dbReference>
<feature type="compositionally biased region" description="Basic and acidic residues" evidence="4">
    <location>
        <begin position="1"/>
        <end position="10"/>
    </location>
</feature>
<evidence type="ECO:0000313" key="8">
    <source>
        <dbReference type="Proteomes" id="UP000481153"/>
    </source>
</evidence>
<dbReference type="InterPro" id="IPR050314">
    <property type="entry name" value="Glycosyl_Hydrlase_18"/>
</dbReference>
<dbReference type="GO" id="GO:0005975">
    <property type="term" value="P:carbohydrate metabolic process"/>
    <property type="evidence" value="ECO:0007669"/>
    <property type="project" value="InterPro"/>
</dbReference>
<dbReference type="GO" id="GO:0004568">
    <property type="term" value="F:chitinase activity"/>
    <property type="evidence" value="ECO:0007669"/>
    <property type="project" value="TreeGrafter"/>
</dbReference>
<comment type="caution">
    <text evidence="7">The sequence shown here is derived from an EMBL/GenBank/DDBJ whole genome shotgun (WGS) entry which is preliminary data.</text>
</comment>
<dbReference type="AlphaFoldDB" id="A0A6G0XSE7"/>
<evidence type="ECO:0000256" key="2">
    <source>
        <dbReference type="ARBA" id="ARBA00023295"/>
    </source>
</evidence>
<evidence type="ECO:0000256" key="1">
    <source>
        <dbReference type="ARBA" id="ARBA00022801"/>
    </source>
</evidence>
<feature type="region of interest" description="Disordered" evidence="4">
    <location>
        <begin position="1"/>
        <end position="22"/>
    </location>
</feature>
<dbReference type="Proteomes" id="UP000481153">
    <property type="component" value="Unassembled WGS sequence"/>
</dbReference>
<evidence type="ECO:0000259" key="6">
    <source>
        <dbReference type="PROSITE" id="PS51910"/>
    </source>
</evidence>
<dbReference type="Gene3D" id="3.20.20.80">
    <property type="entry name" value="Glycosidases"/>
    <property type="match status" value="2"/>
</dbReference>
<protein>
    <recommendedName>
        <fullName evidence="6">GH18 domain-containing protein</fullName>
    </recommendedName>
</protein>
<evidence type="ECO:0000313" key="7">
    <source>
        <dbReference type="EMBL" id="KAF0743540.1"/>
    </source>
</evidence>
<keyword evidence="5" id="KW-0472">Membrane</keyword>
<feature type="domain" description="GH18" evidence="6">
    <location>
        <begin position="385"/>
        <end position="652"/>
    </location>
</feature>
<dbReference type="GO" id="GO:0008061">
    <property type="term" value="F:chitin binding"/>
    <property type="evidence" value="ECO:0007669"/>
    <property type="project" value="InterPro"/>
</dbReference>
<evidence type="ECO:0000256" key="4">
    <source>
        <dbReference type="SAM" id="MobiDB-lite"/>
    </source>
</evidence>
<dbReference type="InterPro" id="IPR017853">
    <property type="entry name" value="GH"/>
</dbReference>
<dbReference type="PROSITE" id="PS51910">
    <property type="entry name" value="GH18_2"/>
    <property type="match status" value="1"/>
</dbReference>
<evidence type="ECO:0000256" key="5">
    <source>
        <dbReference type="SAM" id="Phobius"/>
    </source>
</evidence>
<dbReference type="EMBL" id="VJMJ01000013">
    <property type="protein sequence ID" value="KAF0743540.1"/>
    <property type="molecule type" value="Genomic_DNA"/>
</dbReference>
<dbReference type="InterPro" id="IPR001579">
    <property type="entry name" value="Glyco_hydro_18_chit_AS"/>
</dbReference>
<accession>A0A6G0XSE7</accession>
<dbReference type="SUPFAM" id="SSF51445">
    <property type="entry name" value="(Trans)glycosidases"/>
    <property type="match status" value="2"/>
</dbReference>